<dbReference type="RefSeq" id="WP_242944057.1">
    <property type="nucleotide sequence ID" value="NZ_LOEE01000039.1"/>
</dbReference>
<evidence type="ECO:0000259" key="1">
    <source>
        <dbReference type="Pfam" id="PF20033"/>
    </source>
</evidence>
<sequence>MFEYIKLQRTMCFGTCPVYSVTVDNEGNVNYYGELLIITD</sequence>
<organism evidence="2 3">
    <name type="scientific">Thermotalea metallivorans</name>
    <dbReference type="NCBI Taxonomy" id="520762"/>
    <lineage>
        <taxon>Bacteria</taxon>
        <taxon>Bacillati</taxon>
        <taxon>Bacillota</taxon>
        <taxon>Clostridia</taxon>
        <taxon>Peptostreptococcales</taxon>
        <taxon>Thermotaleaceae</taxon>
        <taxon>Thermotalea</taxon>
    </lineage>
</organism>
<dbReference type="EMBL" id="LOEE01000039">
    <property type="protein sequence ID" value="KXG75175.1"/>
    <property type="molecule type" value="Genomic_DNA"/>
</dbReference>
<comment type="caution">
    <text evidence="2">The sequence shown here is derived from an EMBL/GenBank/DDBJ whole genome shotgun (WGS) entry which is preliminary data.</text>
</comment>
<dbReference type="PATRIC" id="fig|520762.4.peg.2077"/>
<reference evidence="2 3" key="1">
    <citation type="submission" date="2015-12" db="EMBL/GenBank/DDBJ databases">
        <title>Draft genome sequence of the thermoanaerobe Thermotalea metallivorans, an isolate from the runoff channel of the Great Artesian Basin, Australia.</title>
        <authorList>
            <person name="Patel B.K."/>
        </authorList>
    </citation>
    <scope>NUCLEOTIDE SEQUENCE [LARGE SCALE GENOMIC DNA]</scope>
    <source>
        <strain evidence="2 3">B2-1</strain>
    </source>
</reference>
<dbReference type="Pfam" id="PF20033">
    <property type="entry name" value="DUF6438"/>
    <property type="match status" value="1"/>
</dbReference>
<evidence type="ECO:0000313" key="2">
    <source>
        <dbReference type="EMBL" id="KXG75175.1"/>
    </source>
</evidence>
<dbReference type="STRING" id="520762.AN619_18740"/>
<protein>
    <recommendedName>
        <fullName evidence="1">DUF6438 domain-containing protein</fullName>
    </recommendedName>
</protein>
<dbReference type="AlphaFoldDB" id="A0A140L3Q0"/>
<gene>
    <name evidence="2" type="ORF">AN619_18740</name>
</gene>
<accession>A0A140L3Q0</accession>
<keyword evidence="3" id="KW-1185">Reference proteome</keyword>
<dbReference type="Proteomes" id="UP000070456">
    <property type="component" value="Unassembled WGS sequence"/>
</dbReference>
<evidence type="ECO:0000313" key="3">
    <source>
        <dbReference type="Proteomes" id="UP000070456"/>
    </source>
</evidence>
<name>A0A140L3Q0_9FIRM</name>
<proteinExistence type="predicted"/>
<dbReference type="InterPro" id="IPR045497">
    <property type="entry name" value="DUF6438"/>
</dbReference>
<feature type="domain" description="DUF6438" evidence="1">
    <location>
        <begin position="4"/>
        <end position="34"/>
    </location>
</feature>